<feature type="compositionally biased region" description="Low complexity" evidence="1">
    <location>
        <begin position="59"/>
        <end position="71"/>
    </location>
</feature>
<gene>
    <name evidence="3" type="ORF">Sya03_54530</name>
</gene>
<keyword evidence="4" id="KW-1185">Reference proteome</keyword>
<feature type="domain" description="MmyB-like transcription regulator ligand binding" evidence="2">
    <location>
        <begin position="12"/>
        <end position="57"/>
    </location>
</feature>
<comment type="caution">
    <text evidence="3">The sequence shown here is derived from an EMBL/GenBank/DDBJ whole genome shotgun (WGS) entry which is preliminary data.</text>
</comment>
<dbReference type="Proteomes" id="UP000652013">
    <property type="component" value="Unassembled WGS sequence"/>
</dbReference>
<proteinExistence type="predicted"/>
<sequence>MPARADHAPERVPDSTRRPLRVLDTPAVVLGRHLDLLDWNPLSQALLGDPGDHPPDRLTPPTRAPPRSSAS</sequence>
<dbReference type="EMBL" id="BOOY01000038">
    <property type="protein sequence ID" value="GIJ06101.1"/>
    <property type="molecule type" value="Genomic_DNA"/>
</dbReference>
<dbReference type="AlphaFoldDB" id="A0A8J4DLL1"/>
<name>A0A8J4DLL1_9ACTN</name>
<feature type="region of interest" description="Disordered" evidence="1">
    <location>
        <begin position="44"/>
        <end position="71"/>
    </location>
</feature>
<organism evidence="3 4">
    <name type="scientific">Spirilliplanes yamanashiensis</name>
    <dbReference type="NCBI Taxonomy" id="42233"/>
    <lineage>
        <taxon>Bacteria</taxon>
        <taxon>Bacillati</taxon>
        <taxon>Actinomycetota</taxon>
        <taxon>Actinomycetes</taxon>
        <taxon>Micromonosporales</taxon>
        <taxon>Micromonosporaceae</taxon>
        <taxon>Spirilliplanes</taxon>
    </lineage>
</organism>
<dbReference type="Gene3D" id="3.30.450.180">
    <property type="match status" value="1"/>
</dbReference>
<dbReference type="InterPro" id="IPR041413">
    <property type="entry name" value="MLTR_LBD"/>
</dbReference>
<reference evidence="3" key="1">
    <citation type="submission" date="2021-01" db="EMBL/GenBank/DDBJ databases">
        <title>Whole genome shotgun sequence of Spirilliplanes yamanashiensis NBRC 15828.</title>
        <authorList>
            <person name="Komaki H."/>
            <person name="Tamura T."/>
        </authorList>
    </citation>
    <scope>NUCLEOTIDE SEQUENCE</scope>
    <source>
        <strain evidence="3">NBRC 15828</strain>
    </source>
</reference>
<accession>A0A8J4DLL1</accession>
<dbReference type="Pfam" id="PF17765">
    <property type="entry name" value="MLTR_LBD"/>
    <property type="match status" value="1"/>
</dbReference>
<protein>
    <recommendedName>
        <fullName evidence="2">MmyB-like transcription regulator ligand binding domain-containing protein</fullName>
    </recommendedName>
</protein>
<evidence type="ECO:0000256" key="1">
    <source>
        <dbReference type="SAM" id="MobiDB-lite"/>
    </source>
</evidence>
<evidence type="ECO:0000259" key="2">
    <source>
        <dbReference type="Pfam" id="PF17765"/>
    </source>
</evidence>
<evidence type="ECO:0000313" key="3">
    <source>
        <dbReference type="EMBL" id="GIJ06101.1"/>
    </source>
</evidence>
<evidence type="ECO:0000313" key="4">
    <source>
        <dbReference type="Proteomes" id="UP000652013"/>
    </source>
</evidence>